<dbReference type="EMBL" id="ARXU01000002">
    <property type="protein sequence ID" value="KGD62382.1"/>
    <property type="molecule type" value="Genomic_DNA"/>
</dbReference>
<organism evidence="1 2">
    <name type="scientific">Alcanivorax jadensis T9</name>
    <dbReference type="NCBI Taxonomy" id="1177181"/>
    <lineage>
        <taxon>Bacteria</taxon>
        <taxon>Pseudomonadati</taxon>
        <taxon>Pseudomonadota</taxon>
        <taxon>Gammaproteobacteria</taxon>
        <taxon>Oceanospirillales</taxon>
        <taxon>Alcanivoracaceae</taxon>
        <taxon>Alcanivorax</taxon>
    </lineage>
</organism>
<dbReference type="RefSeq" id="WP_035245087.1">
    <property type="nucleotide sequence ID" value="NZ_ARXU01000002.1"/>
</dbReference>
<gene>
    <name evidence="1" type="ORF">T9A_00673</name>
</gene>
<evidence type="ECO:0008006" key="3">
    <source>
        <dbReference type="Google" id="ProtNLM"/>
    </source>
</evidence>
<protein>
    <recommendedName>
        <fullName evidence="3">Lipoprotein</fullName>
    </recommendedName>
</protein>
<dbReference type="Proteomes" id="UP000029443">
    <property type="component" value="Unassembled WGS sequence"/>
</dbReference>
<reference evidence="1 2" key="1">
    <citation type="submission" date="2012-09" db="EMBL/GenBank/DDBJ databases">
        <title>Genome Sequence of alkane-degrading Bacterium Alcanivorax jadensis T9.</title>
        <authorList>
            <person name="Lai Q."/>
            <person name="Shao Z."/>
        </authorList>
    </citation>
    <scope>NUCLEOTIDE SEQUENCE [LARGE SCALE GENOMIC DNA]</scope>
    <source>
        <strain evidence="1 2">T9</strain>
    </source>
</reference>
<keyword evidence="2" id="KW-1185">Reference proteome</keyword>
<evidence type="ECO:0000313" key="2">
    <source>
        <dbReference type="Proteomes" id="UP000029443"/>
    </source>
</evidence>
<accession>A0ABR4WGC3</accession>
<comment type="caution">
    <text evidence="1">The sequence shown here is derived from an EMBL/GenBank/DDBJ whole genome shotgun (WGS) entry which is preliminary data.</text>
</comment>
<evidence type="ECO:0000313" key="1">
    <source>
        <dbReference type="EMBL" id="KGD62382.1"/>
    </source>
</evidence>
<name>A0ABR4WGC3_9GAMM</name>
<sequence>MKWLILFAMVAITGCGLTVQQKADSTAIANATTESGEFSSESLTQLRREIIDLQVAYYKINPNAKCLDTDVGTCAIPLDQGVTTEDLAPRVAISDALAAYGNAIDSLINADHKEDIAEAANDLKDSLSSASEKSDELSLSEDQLDAISALIDVAGRWNLERQRKKALIEISESYATVIDQVTPMLIQDLSIKWNSPCRPAFRDGRADNAPTTGADKEDGILDVYCSTAYNLKRNAKVLIDGRNSTDLPHAIRVDAVDAYVMAHNAQVNGFIISNTGVKLLSKLKDSAEDLGRVAKDKNYKSKDIKELGKDLKSLSSSLKVLITKE</sequence>
<proteinExistence type="predicted"/>
<dbReference type="PROSITE" id="PS51257">
    <property type="entry name" value="PROKAR_LIPOPROTEIN"/>
    <property type="match status" value="1"/>
</dbReference>